<accession>A0A9Q8UVS7</accession>
<dbReference type="InterPro" id="IPR001138">
    <property type="entry name" value="Zn2Cys6_DnaBD"/>
</dbReference>
<dbReference type="GO" id="GO:0008270">
    <property type="term" value="F:zinc ion binding"/>
    <property type="evidence" value="ECO:0007669"/>
    <property type="project" value="InterPro"/>
</dbReference>
<sequence length="449" mass="49153">MAGNVAHEEDQAATNVDAGGELNGSKAPRIGHKKSRKGCAQCKRRHVKCNEESPCANCVRHGVACSLAGGPNVPREDAKTRRKSTNSSPGLEISQTTSLEAVNVPSPGHSPSVQSPFSVLTGRIERQDQNWQLDLQLMYHFTSNAKQILAEHDDLSILRVWQELPRVAFANDYVMHALLGFTALHKAHLEPGQAAMLQAAAVDHLDKALTLYRKDAGALTPESANAKLAFTWLIALFSYAVPPSVPPVDAMVELLLLVKGIDAVLSETWYWVGQGPFSPILTRGFQEAFSPLDGSTYPPPDGMDFGLAHLDFMLGVDAMVPNDRRICASVLAELKAIYESVLQGQNACSIASIVCFPKQDPTAFAELIRRRVPQALIIISYYCVLLDVLNDRWWIQGWASRVLTDILANLDATWKHWVEWPIETILMKDPAVPIGAKAALSEATAMMLC</sequence>
<dbReference type="InterPro" id="IPR053157">
    <property type="entry name" value="Sterol_Uptake_Regulator"/>
</dbReference>
<evidence type="ECO:0000313" key="5">
    <source>
        <dbReference type="Proteomes" id="UP000756132"/>
    </source>
</evidence>
<dbReference type="RefSeq" id="XP_047768543.1">
    <property type="nucleotide sequence ID" value="XM_047912736.1"/>
</dbReference>
<dbReference type="Pfam" id="PF00172">
    <property type="entry name" value="Zn_clus"/>
    <property type="match status" value="1"/>
</dbReference>
<dbReference type="SUPFAM" id="SSF57701">
    <property type="entry name" value="Zn2/Cys6 DNA-binding domain"/>
    <property type="match status" value="1"/>
</dbReference>
<keyword evidence="5" id="KW-1185">Reference proteome</keyword>
<dbReference type="OrthoDB" id="3546279at2759"/>
<evidence type="ECO:0000256" key="2">
    <source>
        <dbReference type="SAM" id="MobiDB-lite"/>
    </source>
</evidence>
<organism evidence="4 5">
    <name type="scientific">Passalora fulva</name>
    <name type="common">Tomato leaf mold</name>
    <name type="synonym">Cladosporium fulvum</name>
    <dbReference type="NCBI Taxonomy" id="5499"/>
    <lineage>
        <taxon>Eukaryota</taxon>
        <taxon>Fungi</taxon>
        <taxon>Dikarya</taxon>
        <taxon>Ascomycota</taxon>
        <taxon>Pezizomycotina</taxon>
        <taxon>Dothideomycetes</taxon>
        <taxon>Dothideomycetidae</taxon>
        <taxon>Mycosphaerellales</taxon>
        <taxon>Mycosphaerellaceae</taxon>
        <taxon>Fulvia</taxon>
    </lineage>
</organism>
<dbReference type="KEGG" id="ffu:CLAFUR5_13588"/>
<dbReference type="CDD" id="cd00067">
    <property type="entry name" value="GAL4"/>
    <property type="match status" value="1"/>
</dbReference>
<reference evidence="4" key="1">
    <citation type="submission" date="2021-12" db="EMBL/GenBank/DDBJ databases">
        <authorList>
            <person name="Zaccaron A."/>
            <person name="Stergiopoulos I."/>
        </authorList>
    </citation>
    <scope>NUCLEOTIDE SEQUENCE</scope>
    <source>
        <strain evidence="4">Race5_Kim</strain>
    </source>
</reference>
<gene>
    <name evidence="4" type="ORF">CLAFUR5_13588</name>
</gene>
<evidence type="ECO:0000259" key="3">
    <source>
        <dbReference type="PROSITE" id="PS50048"/>
    </source>
</evidence>
<dbReference type="EMBL" id="CP090174">
    <property type="protein sequence ID" value="UJO24177.1"/>
    <property type="molecule type" value="Genomic_DNA"/>
</dbReference>
<evidence type="ECO:0000313" key="4">
    <source>
        <dbReference type="EMBL" id="UJO24177.1"/>
    </source>
</evidence>
<keyword evidence="1" id="KW-0539">Nucleus</keyword>
<reference evidence="4" key="2">
    <citation type="journal article" date="2022" name="Microb. Genom.">
        <title>A chromosome-scale genome assembly of the tomato pathogen Cladosporium fulvum reveals a compartmentalized genome architecture and the presence of a dispensable chromosome.</title>
        <authorList>
            <person name="Zaccaron A.Z."/>
            <person name="Chen L.H."/>
            <person name="Samaras A."/>
            <person name="Stergiopoulos I."/>
        </authorList>
    </citation>
    <scope>NUCLEOTIDE SEQUENCE</scope>
    <source>
        <strain evidence="4">Race5_Kim</strain>
    </source>
</reference>
<feature type="compositionally biased region" description="Polar residues" evidence="2">
    <location>
        <begin position="85"/>
        <end position="96"/>
    </location>
</feature>
<feature type="domain" description="Zn(2)-C6 fungal-type" evidence="3">
    <location>
        <begin position="38"/>
        <end position="67"/>
    </location>
</feature>
<dbReference type="AlphaFoldDB" id="A0A9Q8UVS7"/>
<dbReference type="GeneID" id="71993466"/>
<dbReference type="GO" id="GO:0001228">
    <property type="term" value="F:DNA-binding transcription activator activity, RNA polymerase II-specific"/>
    <property type="evidence" value="ECO:0007669"/>
    <property type="project" value="TreeGrafter"/>
</dbReference>
<name>A0A9Q8UVS7_PASFU</name>
<feature type="compositionally biased region" description="Basic and acidic residues" evidence="2">
    <location>
        <begin position="1"/>
        <end position="10"/>
    </location>
</feature>
<dbReference type="Gene3D" id="4.10.240.10">
    <property type="entry name" value="Zn(2)-C6 fungal-type DNA-binding domain"/>
    <property type="match status" value="1"/>
</dbReference>
<dbReference type="Proteomes" id="UP000756132">
    <property type="component" value="Chromosome 12"/>
</dbReference>
<dbReference type="PROSITE" id="PS50048">
    <property type="entry name" value="ZN2_CY6_FUNGAL_2"/>
    <property type="match status" value="1"/>
</dbReference>
<dbReference type="InterPro" id="IPR036864">
    <property type="entry name" value="Zn2-C6_fun-type_DNA-bd_sf"/>
</dbReference>
<dbReference type="PROSITE" id="PS00463">
    <property type="entry name" value="ZN2_CY6_FUNGAL_1"/>
    <property type="match status" value="1"/>
</dbReference>
<dbReference type="PANTHER" id="PTHR47784">
    <property type="entry name" value="STEROL UPTAKE CONTROL PROTEIN 2"/>
    <property type="match status" value="1"/>
</dbReference>
<evidence type="ECO:0000256" key="1">
    <source>
        <dbReference type="ARBA" id="ARBA00023242"/>
    </source>
</evidence>
<feature type="region of interest" description="Disordered" evidence="2">
    <location>
        <begin position="1"/>
        <end position="37"/>
    </location>
</feature>
<dbReference type="PANTHER" id="PTHR47784:SF5">
    <property type="entry name" value="STEROL UPTAKE CONTROL PROTEIN 2"/>
    <property type="match status" value="1"/>
</dbReference>
<proteinExistence type="predicted"/>
<protein>
    <submittedName>
        <fullName evidence="4">Zn(2)-C6 fungal-type transcription factor afumD</fullName>
    </submittedName>
</protein>
<dbReference type="SMART" id="SM00066">
    <property type="entry name" value="GAL4"/>
    <property type="match status" value="1"/>
</dbReference>
<feature type="region of interest" description="Disordered" evidence="2">
    <location>
        <begin position="69"/>
        <end position="96"/>
    </location>
</feature>